<dbReference type="EMBL" id="CP032544">
    <property type="protein sequence ID" value="AZJ31244.1"/>
    <property type="molecule type" value="Genomic_DNA"/>
</dbReference>
<sequence length="123" mass="13390">MKNLIKLLSILGVVLLTVIACSESDDPKDNDLFVGTYEGSVSYDNGENSISAENGSVTVAKTGDTYNFIFSDDIPSISGLEIEKGENKFELDWDEASLIVIDESSLNIKMAKDGKSWSANCKR</sequence>
<keyword evidence="3" id="KW-1185">Reference proteome</keyword>
<gene>
    <name evidence="2" type="ORF">D6200_01120</name>
</gene>
<dbReference type="PROSITE" id="PS51257">
    <property type="entry name" value="PROKAR_LIPOPROTEIN"/>
    <property type="match status" value="1"/>
</dbReference>
<organism evidence="2 3">
    <name type="scientific">Tenacibaculum mesophilum</name>
    <dbReference type="NCBI Taxonomy" id="104268"/>
    <lineage>
        <taxon>Bacteria</taxon>
        <taxon>Pseudomonadati</taxon>
        <taxon>Bacteroidota</taxon>
        <taxon>Flavobacteriia</taxon>
        <taxon>Flavobacteriales</taxon>
        <taxon>Flavobacteriaceae</taxon>
        <taxon>Tenacibaculum</taxon>
    </lineage>
</organism>
<name>A0ABN5T2V1_9FLAO</name>
<feature type="chain" id="PRO_5046495625" description="Lipocalin-like domain-containing protein" evidence="1">
    <location>
        <begin position="23"/>
        <end position="123"/>
    </location>
</feature>
<evidence type="ECO:0000256" key="1">
    <source>
        <dbReference type="SAM" id="SignalP"/>
    </source>
</evidence>
<dbReference type="Proteomes" id="UP000269693">
    <property type="component" value="Chromosome"/>
</dbReference>
<evidence type="ECO:0008006" key="4">
    <source>
        <dbReference type="Google" id="ProtNLM"/>
    </source>
</evidence>
<evidence type="ECO:0000313" key="3">
    <source>
        <dbReference type="Proteomes" id="UP000269693"/>
    </source>
</evidence>
<evidence type="ECO:0000313" key="2">
    <source>
        <dbReference type="EMBL" id="AZJ31244.1"/>
    </source>
</evidence>
<keyword evidence="1" id="KW-0732">Signal</keyword>
<feature type="signal peptide" evidence="1">
    <location>
        <begin position="1"/>
        <end position="22"/>
    </location>
</feature>
<protein>
    <recommendedName>
        <fullName evidence="4">Lipocalin-like domain-containing protein</fullName>
    </recommendedName>
</protein>
<dbReference type="RefSeq" id="WP_073181210.1">
    <property type="nucleotide sequence ID" value="NZ_CP032544.1"/>
</dbReference>
<accession>A0ABN5T2V1</accession>
<reference evidence="2 3" key="1">
    <citation type="submission" date="2018-09" db="EMBL/GenBank/DDBJ databases">
        <title>Insights into the microbiota of Asian seabass (Lates calcarifer) with tenacibaculosis symptoms and description of sp. nov. Tenacibaculum singaporense.</title>
        <authorList>
            <person name="Miyake S."/>
            <person name="Soh M."/>
            <person name="Azman M.N."/>
            <person name="Ngoh S.Y."/>
            <person name="Orban L."/>
            <person name="Seedorf H."/>
        </authorList>
    </citation>
    <scope>NUCLEOTIDE SEQUENCE [LARGE SCALE GENOMIC DNA]</scope>
    <source>
        <strain evidence="2 3">DSM 13764</strain>
    </source>
</reference>
<proteinExistence type="predicted"/>